<organism evidence="3 4">
    <name type="scientific">Vigna radiata var. radiata</name>
    <name type="common">Mung bean</name>
    <name type="synonym">Phaseolus aureus</name>
    <dbReference type="NCBI Taxonomy" id="3916"/>
    <lineage>
        <taxon>Eukaryota</taxon>
        <taxon>Viridiplantae</taxon>
        <taxon>Streptophyta</taxon>
        <taxon>Embryophyta</taxon>
        <taxon>Tracheophyta</taxon>
        <taxon>Spermatophyta</taxon>
        <taxon>Magnoliopsida</taxon>
        <taxon>eudicotyledons</taxon>
        <taxon>Gunneridae</taxon>
        <taxon>Pentapetalae</taxon>
        <taxon>rosids</taxon>
        <taxon>fabids</taxon>
        <taxon>Fabales</taxon>
        <taxon>Fabaceae</taxon>
        <taxon>Papilionoideae</taxon>
        <taxon>50 kb inversion clade</taxon>
        <taxon>NPAAA clade</taxon>
        <taxon>indigoferoid/millettioid clade</taxon>
        <taxon>Phaseoleae</taxon>
        <taxon>Vigna</taxon>
    </lineage>
</organism>
<evidence type="ECO:0000313" key="4">
    <source>
        <dbReference type="RefSeq" id="XP_014504196.1"/>
    </source>
</evidence>
<keyword evidence="2" id="KW-0472">Membrane</keyword>
<evidence type="ECO:0000313" key="3">
    <source>
        <dbReference type="Proteomes" id="UP000087766"/>
    </source>
</evidence>
<name>A0A1S3UDV1_VIGRR</name>
<evidence type="ECO:0000256" key="1">
    <source>
        <dbReference type="SAM" id="MobiDB-lite"/>
    </source>
</evidence>
<dbReference type="GeneID" id="106764423"/>
<dbReference type="AlphaFoldDB" id="A0A1S3UDV1"/>
<proteinExistence type="predicted"/>
<dbReference type="Proteomes" id="UP000087766">
    <property type="component" value="Chromosome 6"/>
</dbReference>
<reference evidence="4" key="2">
    <citation type="submission" date="2025-08" db="UniProtKB">
        <authorList>
            <consortium name="RefSeq"/>
        </authorList>
    </citation>
    <scope>IDENTIFICATION</scope>
    <source>
        <tissue evidence="4">Leaf</tissue>
    </source>
</reference>
<feature type="compositionally biased region" description="Low complexity" evidence="1">
    <location>
        <begin position="1"/>
        <end position="36"/>
    </location>
</feature>
<keyword evidence="3" id="KW-1185">Reference proteome</keyword>
<keyword evidence="2" id="KW-0812">Transmembrane</keyword>
<sequence>MPSRSPYSSSTTTMPYPSRSPNSFTATSSLTAAMTTRSRRPPVDATASVRSSPTSSPPSSSSKSVRSSPKSSPPSPSSKSPMESTKRSTSKESSSVDQLFKMIGNLDKSFEVVMAKPSAGIQFPTIPVDNKAHWEMLVSQVKFAFVSGLAITILFIPYRNVT</sequence>
<accession>A0A1S3UDV1</accession>
<feature type="transmembrane region" description="Helical" evidence="2">
    <location>
        <begin position="141"/>
        <end position="158"/>
    </location>
</feature>
<gene>
    <name evidence="4" type="primary">LOC106764423</name>
</gene>
<evidence type="ECO:0000256" key="2">
    <source>
        <dbReference type="SAM" id="Phobius"/>
    </source>
</evidence>
<reference evidence="3" key="1">
    <citation type="journal article" date="2014" name="Nat. Commun.">
        <title>Genome sequence of mungbean and insights into evolution within Vigna species.</title>
        <authorList>
            <person name="Kang Y.J."/>
            <person name="Kim S.K."/>
            <person name="Kim M.Y."/>
            <person name="Lestari P."/>
            <person name="Kim K.H."/>
            <person name="Ha B.K."/>
            <person name="Jun T.H."/>
            <person name="Hwang W.J."/>
            <person name="Lee T."/>
            <person name="Lee J."/>
            <person name="Shim S."/>
            <person name="Yoon M.Y."/>
            <person name="Jang Y.E."/>
            <person name="Han K.S."/>
            <person name="Taeprayoon P."/>
            <person name="Yoon N."/>
            <person name="Somta P."/>
            <person name="Tanya P."/>
            <person name="Kim K.S."/>
            <person name="Gwag J.G."/>
            <person name="Moon J.K."/>
            <person name="Lee Y.H."/>
            <person name="Park B.S."/>
            <person name="Bombarely A."/>
            <person name="Doyle J.J."/>
            <person name="Jackson S.A."/>
            <person name="Schafleitner R."/>
            <person name="Srinives P."/>
            <person name="Varshney R.K."/>
            <person name="Lee S.H."/>
        </authorList>
    </citation>
    <scope>NUCLEOTIDE SEQUENCE [LARGE SCALE GENOMIC DNA]</scope>
    <source>
        <strain evidence="3">cv. VC1973A</strain>
    </source>
</reference>
<protein>
    <submittedName>
        <fullName evidence="4">Uncharacterized protein</fullName>
    </submittedName>
</protein>
<dbReference type="RefSeq" id="XP_014504196.1">
    <property type="nucleotide sequence ID" value="XM_014648710.2"/>
</dbReference>
<feature type="compositionally biased region" description="Low complexity" evidence="1">
    <location>
        <begin position="48"/>
        <end position="70"/>
    </location>
</feature>
<keyword evidence="2" id="KW-1133">Transmembrane helix</keyword>
<dbReference type="KEGG" id="vra:106764423"/>
<feature type="region of interest" description="Disordered" evidence="1">
    <location>
        <begin position="1"/>
        <end position="97"/>
    </location>
</feature>